<organism evidence="1 2">
    <name type="scientific">Aquibium oceanicum</name>
    <dbReference type="NCBI Taxonomy" id="1670800"/>
    <lineage>
        <taxon>Bacteria</taxon>
        <taxon>Pseudomonadati</taxon>
        <taxon>Pseudomonadota</taxon>
        <taxon>Alphaproteobacteria</taxon>
        <taxon>Hyphomicrobiales</taxon>
        <taxon>Phyllobacteriaceae</taxon>
        <taxon>Aquibium</taxon>
    </lineage>
</organism>
<protein>
    <submittedName>
        <fullName evidence="1">Uncharacterized protein</fullName>
    </submittedName>
</protein>
<proteinExistence type="predicted"/>
<dbReference type="AlphaFoldDB" id="A0A1L3SXM2"/>
<evidence type="ECO:0000313" key="2">
    <source>
        <dbReference type="Proteomes" id="UP000182840"/>
    </source>
</evidence>
<dbReference type="KEGG" id="meso:BSQ44_24445"/>
<evidence type="ECO:0000313" key="1">
    <source>
        <dbReference type="EMBL" id="APH74169.1"/>
    </source>
</evidence>
<keyword evidence="2" id="KW-1185">Reference proteome</keyword>
<accession>A0A1L3SXM2</accession>
<dbReference type="EMBL" id="CP018171">
    <property type="protein sequence ID" value="APH74169.1"/>
    <property type="molecule type" value="Genomic_DNA"/>
</dbReference>
<name>A0A1L3SXM2_9HYPH</name>
<sequence length="70" mass="7352">MGVLPPSGLFARSGSAKAVSGITHLFSTPSHGFQCRLTAFLTFVVPPSGSIFRSKSKSTSLPLDRSLSAR</sequence>
<gene>
    <name evidence="1" type="ORF">BSQ44_24445</name>
</gene>
<dbReference type="Proteomes" id="UP000182840">
    <property type="component" value="Chromosome"/>
</dbReference>
<reference evidence="2" key="1">
    <citation type="submission" date="2016-11" db="EMBL/GenBank/DDBJ databases">
        <title>Mesorhizobium oceanicum sp. nov., isolated from deep seawater in South China Sea.</title>
        <authorList>
            <person name="Fu G.-Y."/>
        </authorList>
    </citation>
    <scope>NUCLEOTIDE SEQUENCE [LARGE SCALE GENOMIC DNA]</scope>
    <source>
        <strain evidence="2">B7</strain>
    </source>
</reference>